<dbReference type="EMBL" id="CAJNRG010008211">
    <property type="protein sequence ID" value="CAF2102432.1"/>
    <property type="molecule type" value="Genomic_DNA"/>
</dbReference>
<sequence length="292" mass="33537">MKSKDIRKVVKTKYENDDGPAKIYRDLAGAVSLPTIKLWIKMINTSGFITLSSPPGCPRTVRTKAAIVKLKNRLNKKKQVSTRKLAKDMNISRTSIRRILCEDLGCKPYKKIKQPKLTNLQKHKRFFDLDGIYNSQNDRVWAASREEADRKGGFREKTKYPEKVMVWLGACADGLTTPGNLENGTMDAEVYINEVLPIALECGDKALGDDWTYQQDGARPHKHHLTQEWCAKHFPDFIPEKRWPPNSPDLCPLDYSLWNELAQCMNWDRITTKATLIKEIKRSVTKVDKKNF</sequence>
<dbReference type="Gene3D" id="3.30.420.10">
    <property type="entry name" value="Ribonuclease H-like superfamily/Ribonuclease H"/>
    <property type="match status" value="1"/>
</dbReference>
<dbReference type="EMBL" id="CAJOBI010260448">
    <property type="protein sequence ID" value="CAF5120839.1"/>
    <property type="molecule type" value="Genomic_DNA"/>
</dbReference>
<dbReference type="Proteomes" id="UP000663855">
    <property type="component" value="Unassembled WGS sequence"/>
</dbReference>
<evidence type="ECO:0000313" key="4">
    <source>
        <dbReference type="EMBL" id="CAF4266288.1"/>
    </source>
</evidence>
<dbReference type="PANTHER" id="PTHR46068:SF1">
    <property type="entry name" value="TRANSPOSASE IS30-LIKE HTH DOMAIN-CONTAINING PROTEIN"/>
    <property type="match status" value="1"/>
</dbReference>
<evidence type="ECO:0000313" key="6">
    <source>
        <dbReference type="Proteomes" id="UP000663887"/>
    </source>
</evidence>
<evidence type="ECO:0000313" key="5">
    <source>
        <dbReference type="EMBL" id="CAF5120839.1"/>
    </source>
</evidence>
<name>A0A816TUA3_9BILA</name>
<comment type="caution">
    <text evidence="2">The sequence shown here is derived from an EMBL/GenBank/DDBJ whole genome shotgun (WGS) entry which is preliminary data.</text>
</comment>
<proteinExistence type="predicted"/>
<dbReference type="Proteomes" id="UP000676336">
    <property type="component" value="Unassembled WGS sequence"/>
</dbReference>
<dbReference type="PANTHER" id="PTHR46068">
    <property type="entry name" value="PROTEIN CBG27172"/>
    <property type="match status" value="1"/>
</dbReference>
<dbReference type="EMBL" id="CAJOBF010008017">
    <property type="protein sequence ID" value="CAF4246431.1"/>
    <property type="molecule type" value="Genomic_DNA"/>
</dbReference>
<protein>
    <submittedName>
        <fullName evidence="2">Uncharacterized protein</fullName>
    </submittedName>
</protein>
<evidence type="ECO:0000313" key="1">
    <source>
        <dbReference type="EMBL" id="CAF1106806.1"/>
    </source>
</evidence>
<dbReference type="Proteomes" id="UP000681967">
    <property type="component" value="Unassembled WGS sequence"/>
</dbReference>
<accession>A0A816TUA3</accession>
<dbReference type="EMBL" id="CAJOBH010028931">
    <property type="protein sequence ID" value="CAF4266288.1"/>
    <property type="molecule type" value="Genomic_DNA"/>
</dbReference>
<dbReference type="Proteomes" id="UP000663887">
    <property type="component" value="Unassembled WGS sequence"/>
</dbReference>
<gene>
    <name evidence="4" type="ORF">BYL167_LOCUS26140</name>
    <name evidence="1" type="ORF">CJN711_LOCUS7430</name>
    <name evidence="5" type="ORF">SMN809_LOCUS62515</name>
    <name evidence="3" type="ORF">UXM345_LOCUS30478</name>
    <name evidence="2" type="ORF">XDN619_LOCUS18956</name>
</gene>
<dbReference type="GO" id="GO:0003676">
    <property type="term" value="F:nucleic acid binding"/>
    <property type="evidence" value="ECO:0007669"/>
    <property type="project" value="InterPro"/>
</dbReference>
<dbReference type="AlphaFoldDB" id="A0A816TUA3"/>
<dbReference type="EMBL" id="CAJNOV010002549">
    <property type="protein sequence ID" value="CAF1106806.1"/>
    <property type="molecule type" value="Genomic_DNA"/>
</dbReference>
<dbReference type="InterPro" id="IPR036397">
    <property type="entry name" value="RNaseH_sf"/>
</dbReference>
<dbReference type="Proteomes" id="UP000663842">
    <property type="component" value="Unassembled WGS sequence"/>
</dbReference>
<evidence type="ECO:0000313" key="3">
    <source>
        <dbReference type="EMBL" id="CAF4246431.1"/>
    </source>
</evidence>
<reference evidence="2" key="1">
    <citation type="submission" date="2021-02" db="EMBL/GenBank/DDBJ databases">
        <authorList>
            <person name="Nowell W R."/>
        </authorList>
    </citation>
    <scope>NUCLEOTIDE SEQUENCE</scope>
</reference>
<evidence type="ECO:0000313" key="2">
    <source>
        <dbReference type="EMBL" id="CAF2102432.1"/>
    </source>
</evidence>
<organism evidence="2 6">
    <name type="scientific">Rotaria magnacalcarata</name>
    <dbReference type="NCBI Taxonomy" id="392030"/>
    <lineage>
        <taxon>Eukaryota</taxon>
        <taxon>Metazoa</taxon>
        <taxon>Spiralia</taxon>
        <taxon>Gnathifera</taxon>
        <taxon>Rotifera</taxon>
        <taxon>Eurotatoria</taxon>
        <taxon>Bdelloidea</taxon>
        <taxon>Philodinida</taxon>
        <taxon>Philodinidae</taxon>
        <taxon>Rotaria</taxon>
    </lineage>
</organism>